<dbReference type="AlphaFoldDB" id="A0A9P4KGR5"/>
<organism evidence="2 3">
    <name type="scientific">Lojkania enalia</name>
    <dbReference type="NCBI Taxonomy" id="147567"/>
    <lineage>
        <taxon>Eukaryota</taxon>
        <taxon>Fungi</taxon>
        <taxon>Dikarya</taxon>
        <taxon>Ascomycota</taxon>
        <taxon>Pezizomycotina</taxon>
        <taxon>Dothideomycetes</taxon>
        <taxon>Pleosporomycetidae</taxon>
        <taxon>Pleosporales</taxon>
        <taxon>Pleosporales incertae sedis</taxon>
        <taxon>Lojkania</taxon>
    </lineage>
</organism>
<name>A0A9P4KGR5_9PLEO</name>
<evidence type="ECO:0000256" key="1">
    <source>
        <dbReference type="SAM" id="MobiDB-lite"/>
    </source>
</evidence>
<protein>
    <submittedName>
        <fullName evidence="2">Uncharacterized protein</fullName>
    </submittedName>
</protein>
<feature type="compositionally biased region" description="Polar residues" evidence="1">
    <location>
        <begin position="108"/>
        <end position="133"/>
    </location>
</feature>
<dbReference type="Proteomes" id="UP000800093">
    <property type="component" value="Unassembled WGS sequence"/>
</dbReference>
<feature type="region of interest" description="Disordered" evidence="1">
    <location>
        <begin position="246"/>
        <end position="290"/>
    </location>
</feature>
<reference evidence="3" key="1">
    <citation type="journal article" date="2020" name="Stud. Mycol.">
        <title>101 Dothideomycetes genomes: A test case for predicting lifestyles and emergence of pathogens.</title>
        <authorList>
            <person name="Haridas S."/>
            <person name="Albert R."/>
            <person name="Binder M."/>
            <person name="Bloem J."/>
            <person name="LaButti K."/>
            <person name="Salamov A."/>
            <person name="Andreopoulos B."/>
            <person name="Baker S."/>
            <person name="Barry K."/>
            <person name="Bills G."/>
            <person name="Bluhm B."/>
            <person name="Cannon C."/>
            <person name="Castanera R."/>
            <person name="Culley D."/>
            <person name="Daum C."/>
            <person name="Ezra D."/>
            <person name="Gonzalez J."/>
            <person name="Henrissat B."/>
            <person name="Kuo A."/>
            <person name="Liang C."/>
            <person name="Lipzen A."/>
            <person name="Lutzoni F."/>
            <person name="Magnuson J."/>
            <person name="Mondo S."/>
            <person name="Nolan M."/>
            <person name="Ohm R."/>
            <person name="Pangilinan J."/>
            <person name="Park H.-J."/>
            <person name="Ramirez L."/>
            <person name="Alfaro M."/>
            <person name="Sun H."/>
            <person name="Tritt A."/>
            <person name="Yoshinaga Y."/>
            <person name="Zwiers L.-H."/>
            <person name="Turgeon B."/>
            <person name="Goodwin S."/>
            <person name="Spatafora J."/>
            <person name="Crous P."/>
            <person name="Grigoriev I."/>
        </authorList>
    </citation>
    <scope>NUCLEOTIDE SEQUENCE [LARGE SCALE GENOMIC DNA]</scope>
    <source>
        <strain evidence="3">CBS 304.66</strain>
    </source>
</reference>
<comment type="caution">
    <text evidence="2">The sequence shown here is derived from an EMBL/GenBank/DDBJ whole genome shotgun (WGS) entry which is preliminary data.</text>
</comment>
<feature type="compositionally biased region" description="Basic and acidic residues" evidence="1">
    <location>
        <begin position="264"/>
        <end position="274"/>
    </location>
</feature>
<evidence type="ECO:0000313" key="2">
    <source>
        <dbReference type="EMBL" id="KAF2267692.1"/>
    </source>
</evidence>
<evidence type="ECO:0000313" key="3">
    <source>
        <dbReference type="Proteomes" id="UP000800093"/>
    </source>
</evidence>
<dbReference type="EMBL" id="ML986589">
    <property type="protein sequence ID" value="KAF2267692.1"/>
    <property type="molecule type" value="Genomic_DNA"/>
</dbReference>
<accession>A0A9P4KGR5</accession>
<feature type="compositionally biased region" description="Acidic residues" evidence="1">
    <location>
        <begin position="281"/>
        <end position="290"/>
    </location>
</feature>
<gene>
    <name evidence="2" type="ORF">CC78DRAFT_45879</name>
</gene>
<feature type="region of interest" description="Disordered" evidence="1">
    <location>
        <begin position="37"/>
        <end position="203"/>
    </location>
</feature>
<keyword evidence="3" id="KW-1185">Reference proteome</keyword>
<proteinExistence type="predicted"/>
<feature type="compositionally biased region" description="Polar residues" evidence="1">
    <location>
        <begin position="37"/>
        <end position="93"/>
    </location>
</feature>
<sequence>MSSPTQWNWSSEHGRYYRHELDAANQWQLIWDDNAQESTATPASSNSQIYQSSATVTPSTYNPPNRSDSNATVTPSTSGRRSRNDSAYSQSKSGYAVASATSPAAEPRNSNPFSQTPSPEQTPTQSYTDSRNPTVDGYHPENSVYYSPTQQYPPANNLYRQYPNQNSTCFPYSNNPPAVQTSFQQEDAHDTPRPSPAILSGHPNQRYHQLSYALNNDLPQGQPQHLYNTQDRQPLTPWPSTQYVGHIHYGSHAGTSATQPLPRKGPEIKARESSPQRQIYDQEELDPCRY</sequence>
<feature type="compositionally biased region" description="Polar residues" evidence="1">
    <location>
        <begin position="144"/>
        <end position="185"/>
    </location>
</feature>